<evidence type="ECO:0000313" key="2">
    <source>
        <dbReference type="EMBL" id="RIA84244.1"/>
    </source>
</evidence>
<reference evidence="1 3" key="1">
    <citation type="submission" date="2018-06" db="EMBL/GenBank/DDBJ databases">
        <title>Comparative genomics reveals the genomic features of Rhizophagus irregularis, R. cerebriforme, R. diaphanum and Gigaspora rosea, and their symbiotic lifestyle signature.</title>
        <authorList>
            <person name="Morin E."/>
            <person name="San Clemente H."/>
            <person name="Chen E.C.H."/>
            <person name="De La Providencia I."/>
            <person name="Hainaut M."/>
            <person name="Kuo A."/>
            <person name="Kohler A."/>
            <person name="Murat C."/>
            <person name="Tang N."/>
            <person name="Roy S."/>
            <person name="Loubradou J."/>
            <person name="Henrissat B."/>
            <person name="Grigoriev I.V."/>
            <person name="Corradi N."/>
            <person name="Roux C."/>
            <person name="Martin F.M."/>
        </authorList>
    </citation>
    <scope>NUCLEOTIDE SEQUENCE [LARGE SCALE GENOMIC DNA]</scope>
    <source>
        <strain evidence="1 3">DAOM 227022</strain>
    </source>
</reference>
<evidence type="ECO:0000313" key="3">
    <source>
        <dbReference type="Proteomes" id="UP000265703"/>
    </source>
</evidence>
<dbReference type="EMBL" id="QKYT01000507">
    <property type="protein sequence ID" value="RIA84244.1"/>
    <property type="molecule type" value="Genomic_DNA"/>
</dbReference>
<dbReference type="Proteomes" id="UP000265703">
    <property type="component" value="Unassembled WGS sequence"/>
</dbReference>
<keyword evidence="3" id="KW-1185">Reference proteome</keyword>
<organism evidence="1 3">
    <name type="scientific">Glomus cerebriforme</name>
    <dbReference type="NCBI Taxonomy" id="658196"/>
    <lineage>
        <taxon>Eukaryota</taxon>
        <taxon>Fungi</taxon>
        <taxon>Fungi incertae sedis</taxon>
        <taxon>Mucoromycota</taxon>
        <taxon>Glomeromycotina</taxon>
        <taxon>Glomeromycetes</taxon>
        <taxon>Glomerales</taxon>
        <taxon>Glomeraceae</taxon>
        <taxon>Glomus</taxon>
    </lineage>
</organism>
<dbReference type="AlphaFoldDB" id="A0A397S7G6"/>
<comment type="caution">
    <text evidence="1">The sequence shown here is derived from an EMBL/GenBank/DDBJ whole genome shotgun (WGS) entry which is preliminary data.</text>
</comment>
<protein>
    <submittedName>
        <fullName evidence="1">Uncharacterized protein</fullName>
    </submittedName>
</protein>
<dbReference type="EMBL" id="QKYT01000924">
    <property type="protein sequence ID" value="RIA80656.1"/>
    <property type="molecule type" value="Genomic_DNA"/>
</dbReference>
<sequence>MCSPYAPPVPELYDYNGQKAVCIKKYGIYGIIVHSSNHFKMFKKLNGFIIFRSLMQKQLKKRTGFTSHMTGEIWRAAEKDFVEHFNKIALEASLQKETELTFRHFQPRVRPKKSKKKSTKSNSKYLTIEGEHLAMENCESEVNNFIKFAGFIQETLANNGCLSGDAIKLGKAKKFFESETREKNAPRLRCINI</sequence>
<dbReference type="OrthoDB" id="2323626at2759"/>
<evidence type="ECO:0000313" key="1">
    <source>
        <dbReference type="EMBL" id="RIA80656.1"/>
    </source>
</evidence>
<accession>A0A397S7G6</accession>
<name>A0A397S7G6_9GLOM</name>
<gene>
    <name evidence="2" type="ORF">C1645_742482</name>
    <name evidence="1" type="ORF">C1645_810358</name>
</gene>
<proteinExistence type="predicted"/>